<dbReference type="AlphaFoldDB" id="A0A6J4IJW6"/>
<dbReference type="InterPro" id="IPR052897">
    <property type="entry name" value="Sec-Metab_Biosynth_Hydrolase"/>
</dbReference>
<evidence type="ECO:0000313" key="2">
    <source>
        <dbReference type="EMBL" id="CAA9254297.1"/>
    </source>
</evidence>
<dbReference type="InterPro" id="IPR029058">
    <property type="entry name" value="AB_hydrolase_fold"/>
</dbReference>
<protein>
    <submittedName>
        <fullName evidence="2">Salicylate esterase</fullName>
    </submittedName>
</protein>
<dbReference type="EMBL" id="CADCTF010000114">
    <property type="protein sequence ID" value="CAA9254297.1"/>
    <property type="molecule type" value="Genomic_DNA"/>
</dbReference>
<dbReference type="PANTHER" id="PTHR37017:SF11">
    <property type="entry name" value="ESTERASE_LIPASE_THIOESTERASE DOMAIN-CONTAINING PROTEIN"/>
    <property type="match status" value="1"/>
</dbReference>
<accession>A0A6J4IJW6</accession>
<name>A0A6J4IJW6_9ACTN</name>
<dbReference type="SUPFAM" id="SSF53474">
    <property type="entry name" value="alpha/beta-Hydrolases"/>
    <property type="match status" value="1"/>
</dbReference>
<dbReference type="GO" id="GO:0003824">
    <property type="term" value="F:catalytic activity"/>
    <property type="evidence" value="ECO:0007669"/>
    <property type="project" value="UniProtKB-ARBA"/>
</dbReference>
<sequence>MTTYVLVHGAWSGAHTFRLVRPLLAARGHGVFTPSLTGIGERAHLTSPQVDLSTHISDVVNAVLYEDLRDIVLLGYSYGGMVVTGALEHIGDRVHHLVYLDAFVPADGQSLFGLVGRPVADGFTIGEEWLVPPPPREFDDPVEGALMAARRTPHPLRCFTEAVRLRRPLEEHPFGLTYIRATADAPTSPGSGPFDVAAAHARTSPAWEYREVDTNHMVASNRPRELADLLLEVA</sequence>
<gene>
    <name evidence="2" type="ORF">AVDCRST_MAG50-2418</name>
</gene>
<evidence type="ECO:0000259" key="1">
    <source>
        <dbReference type="Pfam" id="PF12697"/>
    </source>
</evidence>
<dbReference type="Gene3D" id="3.40.50.1820">
    <property type="entry name" value="alpha/beta hydrolase"/>
    <property type="match status" value="1"/>
</dbReference>
<proteinExistence type="predicted"/>
<organism evidence="2">
    <name type="scientific">uncultured Acidimicrobiales bacterium</name>
    <dbReference type="NCBI Taxonomy" id="310071"/>
    <lineage>
        <taxon>Bacteria</taxon>
        <taxon>Bacillati</taxon>
        <taxon>Actinomycetota</taxon>
        <taxon>Acidimicrobiia</taxon>
        <taxon>Acidimicrobiales</taxon>
        <taxon>environmental samples</taxon>
    </lineage>
</organism>
<feature type="domain" description="AB hydrolase-1" evidence="1">
    <location>
        <begin position="5"/>
        <end position="228"/>
    </location>
</feature>
<dbReference type="InterPro" id="IPR000073">
    <property type="entry name" value="AB_hydrolase_1"/>
</dbReference>
<reference evidence="2" key="1">
    <citation type="submission" date="2020-02" db="EMBL/GenBank/DDBJ databases">
        <authorList>
            <person name="Meier V. D."/>
        </authorList>
    </citation>
    <scope>NUCLEOTIDE SEQUENCE</scope>
    <source>
        <strain evidence="2">AVDCRST_MAG50</strain>
    </source>
</reference>
<dbReference type="Pfam" id="PF12697">
    <property type="entry name" value="Abhydrolase_6"/>
    <property type="match status" value="1"/>
</dbReference>
<dbReference type="PANTHER" id="PTHR37017">
    <property type="entry name" value="AB HYDROLASE-1 DOMAIN-CONTAINING PROTEIN-RELATED"/>
    <property type="match status" value="1"/>
</dbReference>